<evidence type="ECO:0000313" key="4">
    <source>
        <dbReference type="Proteomes" id="UP000314983"/>
    </source>
</evidence>
<dbReference type="Proteomes" id="UP000314983">
    <property type="component" value="Chromosome 20"/>
</dbReference>
<dbReference type="OMA" id="TYSEEFS"/>
<reference evidence="3" key="3">
    <citation type="submission" date="2020-05" db="EMBL/GenBank/DDBJ databases">
        <title>Electrophorus electricus (electric eel) genome, fEleEle1, primary haplotype.</title>
        <authorList>
            <person name="Myers G."/>
            <person name="Meyer A."/>
            <person name="Fedrigo O."/>
            <person name="Formenti G."/>
            <person name="Rhie A."/>
            <person name="Tracey A."/>
            <person name="Sims Y."/>
            <person name="Jarvis E.D."/>
        </authorList>
    </citation>
    <scope>NUCLEOTIDE SEQUENCE [LARGE SCALE GENOMIC DNA]</scope>
</reference>
<name>A0A4W4FA67_ELEEL</name>
<evidence type="ECO:0000256" key="1">
    <source>
        <dbReference type="SAM" id="MobiDB-lite"/>
    </source>
</evidence>
<dbReference type="Ensembl" id="ENSEEET00000021998.2">
    <property type="protein sequence ID" value="ENSEEEP00000021754.2"/>
    <property type="gene ID" value="ENSEEEG00000010579.2"/>
</dbReference>
<feature type="transmembrane region" description="Helical" evidence="2">
    <location>
        <begin position="268"/>
        <end position="291"/>
    </location>
</feature>
<evidence type="ECO:0000256" key="2">
    <source>
        <dbReference type="SAM" id="Phobius"/>
    </source>
</evidence>
<reference evidence="4" key="1">
    <citation type="journal article" date="2014" name="Science">
        <title>Nonhuman genetics. Genomic basis for the convergent evolution of electric organs.</title>
        <authorList>
            <person name="Gallant J.R."/>
            <person name="Traeger L.L."/>
            <person name="Volkening J.D."/>
            <person name="Moffett H."/>
            <person name="Chen P.H."/>
            <person name="Novina C.D."/>
            <person name="Phillips G.N.Jr."/>
            <person name="Anand R."/>
            <person name="Wells G.B."/>
            <person name="Pinch M."/>
            <person name="Guth R."/>
            <person name="Unguez G.A."/>
            <person name="Albert J.S."/>
            <person name="Zakon H.H."/>
            <person name="Samanta M.P."/>
            <person name="Sussman M.R."/>
        </authorList>
    </citation>
    <scope>NUCLEOTIDE SEQUENCE [LARGE SCALE GENOMIC DNA]</scope>
</reference>
<dbReference type="GeneTree" id="ENSGT00940000154791"/>
<keyword evidence="2" id="KW-0812">Transmembrane</keyword>
<keyword evidence="2" id="KW-0472">Membrane</keyword>
<dbReference type="AlphaFoldDB" id="A0A4W4FA67"/>
<protein>
    <submittedName>
        <fullName evidence="3">Uncharacterized protein</fullName>
    </submittedName>
</protein>
<organism evidence="3 4">
    <name type="scientific">Electrophorus electricus</name>
    <name type="common">Electric eel</name>
    <name type="synonym">Gymnotus electricus</name>
    <dbReference type="NCBI Taxonomy" id="8005"/>
    <lineage>
        <taxon>Eukaryota</taxon>
        <taxon>Metazoa</taxon>
        <taxon>Chordata</taxon>
        <taxon>Craniata</taxon>
        <taxon>Vertebrata</taxon>
        <taxon>Euteleostomi</taxon>
        <taxon>Actinopterygii</taxon>
        <taxon>Neopterygii</taxon>
        <taxon>Teleostei</taxon>
        <taxon>Ostariophysi</taxon>
        <taxon>Gymnotiformes</taxon>
        <taxon>Gymnotoidei</taxon>
        <taxon>Gymnotidae</taxon>
        <taxon>Electrophorus</taxon>
    </lineage>
</organism>
<keyword evidence="2" id="KW-1133">Transmembrane helix</keyword>
<sequence>MCRDGDVKCCSTLRRRRDYLKIDIIFDNEDLDCRRAEDWLALGYEQGSNERRPIPAKALLPACDTISPGTELPYSWQPVGVLDYSQKRKQYMVQRSDPSGRVRDREGQPVMGDAQRNKGPLLPGQYWVPRLRLLFCAEDPRRFAQRVQIAHEARRAAEAQLLYHLSVDCMPSWSGTAALNSTSLRHIKTLALTTPRLRLPLLQACVEGLQKEIVLDYERTMNRFSFDQLVLADPMEFPHITLPPKEPDRVPAKGDCVCVVCVHMCMCVHARVCLCVFVPVCVTVCVCVCACMCDCVCVCVFVPVCVTVCVCVCVCLYLYV</sequence>
<proteinExistence type="predicted"/>
<evidence type="ECO:0000313" key="3">
    <source>
        <dbReference type="Ensembl" id="ENSEEEP00000021754.2"/>
    </source>
</evidence>
<keyword evidence="4" id="KW-1185">Reference proteome</keyword>
<feature type="compositionally biased region" description="Basic and acidic residues" evidence="1">
    <location>
        <begin position="98"/>
        <end position="107"/>
    </location>
</feature>
<reference evidence="3" key="4">
    <citation type="submission" date="2025-08" db="UniProtKB">
        <authorList>
            <consortium name="Ensembl"/>
        </authorList>
    </citation>
    <scope>IDENTIFICATION</scope>
</reference>
<reference evidence="3" key="5">
    <citation type="submission" date="2025-09" db="UniProtKB">
        <authorList>
            <consortium name="Ensembl"/>
        </authorList>
    </citation>
    <scope>IDENTIFICATION</scope>
</reference>
<feature type="region of interest" description="Disordered" evidence="1">
    <location>
        <begin position="93"/>
        <end position="115"/>
    </location>
</feature>
<accession>A0A4W4FA67</accession>
<reference evidence="4" key="2">
    <citation type="journal article" date="2017" name="Sci. Adv.">
        <title>A tail of two voltages: Proteomic comparison of the three electric organs of the electric eel.</title>
        <authorList>
            <person name="Traeger L.L."/>
            <person name="Sabat G."/>
            <person name="Barrett-Wilt G.A."/>
            <person name="Wells G.B."/>
            <person name="Sussman M.R."/>
        </authorList>
    </citation>
    <scope>NUCLEOTIDE SEQUENCE [LARGE SCALE GENOMIC DNA]</scope>
</reference>
<dbReference type="STRING" id="8005.ENSEEEP00000021754"/>
<feature type="transmembrane region" description="Helical" evidence="2">
    <location>
        <begin position="298"/>
        <end position="319"/>
    </location>
</feature>